<dbReference type="InterPro" id="IPR006143">
    <property type="entry name" value="RND_pump_MFP"/>
</dbReference>
<comment type="similarity">
    <text evidence="1">Belongs to the membrane fusion protein (MFP) (TC 8.A.1) family.</text>
</comment>
<evidence type="ECO:0000259" key="4">
    <source>
        <dbReference type="Pfam" id="PF25967"/>
    </source>
</evidence>
<dbReference type="PANTHER" id="PTHR30469">
    <property type="entry name" value="MULTIDRUG RESISTANCE PROTEIN MDTA"/>
    <property type="match status" value="1"/>
</dbReference>
<dbReference type="Proteomes" id="UP001220610">
    <property type="component" value="Chromosome"/>
</dbReference>
<accession>A0AAJ5WUA2</accession>
<feature type="domain" description="CzcB-like alpha-helical hairpin" evidence="3">
    <location>
        <begin position="131"/>
        <end position="186"/>
    </location>
</feature>
<feature type="coiled-coil region" evidence="2">
    <location>
        <begin position="22"/>
        <end position="66"/>
    </location>
</feature>
<evidence type="ECO:0000256" key="1">
    <source>
        <dbReference type="ARBA" id="ARBA00009477"/>
    </source>
</evidence>
<dbReference type="NCBIfam" id="TIGR01730">
    <property type="entry name" value="RND_mfp"/>
    <property type="match status" value="1"/>
</dbReference>
<dbReference type="InterPro" id="IPR058648">
    <property type="entry name" value="HH_CzcB-like"/>
</dbReference>
<feature type="domain" description="Multidrug resistance protein MdtA-like C-terminal permuted SH3" evidence="4">
    <location>
        <begin position="307"/>
        <end position="370"/>
    </location>
</feature>
<dbReference type="GO" id="GO:1990281">
    <property type="term" value="C:efflux pump complex"/>
    <property type="evidence" value="ECO:0007669"/>
    <property type="project" value="TreeGrafter"/>
</dbReference>
<protein>
    <submittedName>
        <fullName evidence="5">Efflux RND transporter periplasmic adaptor subunit</fullName>
    </submittedName>
</protein>
<dbReference type="Gene3D" id="2.40.30.170">
    <property type="match status" value="1"/>
</dbReference>
<evidence type="ECO:0000259" key="3">
    <source>
        <dbReference type="Pfam" id="PF25893"/>
    </source>
</evidence>
<name>A0AAJ5WUA2_9BACT</name>
<evidence type="ECO:0000313" key="5">
    <source>
        <dbReference type="EMBL" id="WEK37246.1"/>
    </source>
</evidence>
<dbReference type="Pfam" id="PF25893">
    <property type="entry name" value="HH_CzcB"/>
    <property type="match status" value="1"/>
</dbReference>
<dbReference type="GO" id="GO:0015562">
    <property type="term" value="F:efflux transmembrane transporter activity"/>
    <property type="evidence" value="ECO:0007669"/>
    <property type="project" value="TreeGrafter"/>
</dbReference>
<dbReference type="AlphaFoldDB" id="A0AAJ5WUA2"/>
<dbReference type="Pfam" id="PF25967">
    <property type="entry name" value="RND-MFP_C"/>
    <property type="match status" value="1"/>
</dbReference>
<dbReference type="PANTHER" id="PTHR30469:SF15">
    <property type="entry name" value="HLYD FAMILY OF SECRETION PROTEINS"/>
    <property type="match status" value="1"/>
</dbReference>
<proteinExistence type="inferred from homology"/>
<dbReference type="Gene3D" id="2.40.420.20">
    <property type="match status" value="1"/>
</dbReference>
<gene>
    <name evidence="5" type="ORF">P0Y53_07015</name>
</gene>
<organism evidence="5 6">
    <name type="scientific">Candidatus Pseudobacter hemicellulosilyticus</name>
    <dbReference type="NCBI Taxonomy" id="3121375"/>
    <lineage>
        <taxon>Bacteria</taxon>
        <taxon>Pseudomonadati</taxon>
        <taxon>Bacteroidota</taxon>
        <taxon>Chitinophagia</taxon>
        <taxon>Chitinophagales</taxon>
        <taxon>Chitinophagaceae</taxon>
        <taxon>Pseudobacter</taxon>
    </lineage>
</organism>
<evidence type="ECO:0000313" key="6">
    <source>
        <dbReference type="Proteomes" id="UP001220610"/>
    </source>
</evidence>
<evidence type="ECO:0000256" key="2">
    <source>
        <dbReference type="SAM" id="Coils"/>
    </source>
</evidence>
<keyword evidence="2" id="KW-0175">Coiled coil</keyword>
<dbReference type="EMBL" id="CP119311">
    <property type="protein sequence ID" value="WEK37246.1"/>
    <property type="molecule type" value="Genomic_DNA"/>
</dbReference>
<dbReference type="Gene3D" id="1.10.287.470">
    <property type="entry name" value="Helix hairpin bin"/>
    <property type="match status" value="1"/>
</dbReference>
<reference evidence="5" key="1">
    <citation type="submission" date="2023-03" db="EMBL/GenBank/DDBJ databases">
        <title>Andean soil-derived lignocellulolytic bacterial consortium as a source of novel taxa and putative plastic-active enzymes.</title>
        <authorList>
            <person name="Diaz-Garcia L."/>
            <person name="Chuvochina M."/>
            <person name="Feuerriegel G."/>
            <person name="Bunk B."/>
            <person name="Sproer C."/>
            <person name="Streit W.R."/>
            <person name="Rodriguez L.M."/>
            <person name="Overmann J."/>
            <person name="Jimenez D.J."/>
        </authorList>
    </citation>
    <scope>NUCLEOTIDE SEQUENCE</scope>
    <source>
        <strain evidence="5">MAG 7</strain>
    </source>
</reference>
<sequence length="383" mass="42179">MQKIYRISAAMLVLFLAACGPKDQLAEKKKKLESLKAGQEAQAKEISQLEEEISKLDTTVRIEKTKLVAIQPVQPAQFTHYIDLKGRIDAQNMAYVTPRGAGGQVKALYVKQGDVVRKGQLLMKLDDVVNRQQIEQVKVQLSLAQTLYERRKNLWDQQIGTEVELLQAKNNVDNLKKQIDLLNDQLDMTNVYAEMSGVADMVNIRVGETFAAASASTLGVRIVNTGDLKVVADVPENYLGKVGVGSNLLISLPELNNDTLRARVNVAGKIIDPSTRSFYVEARIPASKNLRPNQLAIVRIQDYSTPQAITVPVSTLQSDEKGKFVMVAVKEGNKLVAKKNTVTVGELYGDKLEIRSGLQAGESLITEGFQGLYEGQPITTDVQ</sequence>
<dbReference type="SUPFAM" id="SSF111369">
    <property type="entry name" value="HlyD-like secretion proteins"/>
    <property type="match status" value="1"/>
</dbReference>
<dbReference type="InterPro" id="IPR058627">
    <property type="entry name" value="MdtA-like_C"/>
</dbReference>
<dbReference type="Gene3D" id="2.40.50.100">
    <property type="match status" value="1"/>
</dbReference>